<evidence type="ECO:0000259" key="1">
    <source>
        <dbReference type="PROSITE" id="PS51208"/>
    </source>
</evidence>
<dbReference type="Proteomes" id="UP000570166">
    <property type="component" value="Unassembled WGS sequence"/>
</dbReference>
<dbReference type="Pfam" id="PF03797">
    <property type="entry name" value="Autotransporter"/>
    <property type="match status" value="1"/>
</dbReference>
<dbReference type="InterPro" id="IPR005546">
    <property type="entry name" value="Autotransporte_beta"/>
</dbReference>
<evidence type="ECO:0000313" key="2">
    <source>
        <dbReference type="EMBL" id="MBA2935922.1"/>
    </source>
</evidence>
<dbReference type="SUPFAM" id="SSF103515">
    <property type="entry name" value="Autotransporter"/>
    <property type="match status" value="1"/>
</dbReference>
<dbReference type="EMBL" id="JACEIB010000026">
    <property type="protein sequence ID" value="MBA2935922.1"/>
    <property type="molecule type" value="Genomic_DNA"/>
</dbReference>
<accession>A0A838LAQ9</accession>
<organism evidence="2 3">
    <name type="scientific">Sphingomonas chungangi</name>
    <dbReference type="NCBI Taxonomy" id="2683589"/>
    <lineage>
        <taxon>Bacteria</taxon>
        <taxon>Pseudomonadati</taxon>
        <taxon>Pseudomonadota</taxon>
        <taxon>Alphaproteobacteria</taxon>
        <taxon>Sphingomonadales</taxon>
        <taxon>Sphingomonadaceae</taxon>
        <taxon>Sphingomonas</taxon>
    </lineage>
</organism>
<proteinExistence type="predicted"/>
<dbReference type="Gene3D" id="2.40.128.130">
    <property type="entry name" value="Autotransporter beta-domain"/>
    <property type="match status" value="1"/>
</dbReference>
<feature type="domain" description="Autotransporter" evidence="1">
    <location>
        <begin position="91"/>
        <end position="330"/>
    </location>
</feature>
<dbReference type="PROSITE" id="PS51208">
    <property type="entry name" value="AUTOTRANSPORTER"/>
    <property type="match status" value="1"/>
</dbReference>
<dbReference type="InterPro" id="IPR036709">
    <property type="entry name" value="Autotransporte_beta_dom_sf"/>
</dbReference>
<comment type="caution">
    <text evidence="2">The sequence shown here is derived from an EMBL/GenBank/DDBJ whole genome shotgun (WGS) entry which is preliminary data.</text>
</comment>
<reference evidence="2 3" key="1">
    <citation type="submission" date="2020-07" db="EMBL/GenBank/DDBJ databases">
        <authorList>
            <person name="Sun Q."/>
        </authorList>
    </citation>
    <scope>NUCLEOTIDE SEQUENCE [LARGE SCALE GENOMIC DNA]</scope>
    <source>
        <strain evidence="2 3">CGMCC 1.13654</strain>
    </source>
</reference>
<dbReference type="SMART" id="SM00869">
    <property type="entry name" value="Autotransporter"/>
    <property type="match status" value="1"/>
</dbReference>
<evidence type="ECO:0000313" key="3">
    <source>
        <dbReference type="Proteomes" id="UP000570166"/>
    </source>
</evidence>
<dbReference type="AlphaFoldDB" id="A0A838LAQ9"/>
<keyword evidence="3" id="KW-1185">Reference proteome</keyword>
<name>A0A838LAQ9_9SPHN</name>
<sequence length="330" mass="34416">MHTGPNSGSQENGDVTVDVTGTVTGGGGVYVNNRGNSQATITIDGTASGNGSHNYFDGVRVLDAGTKGPTKLTITKNGTVNGGITYNMALTPGETVRGWFTVDGQRLGANARGDTPHFRTRGYSLQGGIDATVGETGRIGAAFGYGQNHYRDNEGGTGHDTSFRASLVASQPVGPIGLSAIVSYAHDRETTERETGIGHAYAKHNVNQFLAGAQAVAPFTWHGVIATPAVGVLVSRISGGDFVEQGSIPAAFRVAVDYRTRSFVSPYGTFQLAYPMTDTGGTVWTPDVEIGYRRSDVAKGGAVVLTAADGTVFDDNRVDLARSNILPARA</sequence>
<protein>
    <submittedName>
        <fullName evidence="2">Autotransporter outer membrane beta-barrel domain-containing protein</fullName>
    </submittedName>
</protein>
<dbReference type="RefSeq" id="WP_160363107.1">
    <property type="nucleotide sequence ID" value="NZ_JACEIB010000026.1"/>
</dbReference>
<gene>
    <name evidence="2" type="ORF">HZF05_17725</name>
</gene>